<reference evidence="1" key="2">
    <citation type="submission" date="2022-06" db="EMBL/GenBank/DDBJ databases">
        <title>Xiashengella guii gen. nov. sp. nov., a bacterium isolated form anaerobic digestion tank.</title>
        <authorList>
            <person name="Huang H."/>
        </authorList>
    </citation>
    <scope>NUCLEOTIDE SEQUENCE</scope>
    <source>
        <strain evidence="1">Ai-910</strain>
    </source>
</reference>
<dbReference type="EMBL" id="CP098400">
    <property type="protein sequence ID" value="URW79896.1"/>
    <property type="molecule type" value="Genomic_DNA"/>
</dbReference>
<dbReference type="PROSITE" id="PS51257">
    <property type="entry name" value="PROKAR_LIPOPROTEIN"/>
    <property type="match status" value="1"/>
</dbReference>
<evidence type="ECO:0000313" key="1">
    <source>
        <dbReference type="EMBL" id="URW79896.1"/>
    </source>
</evidence>
<organism evidence="1 2">
    <name type="scientific">Xiashengella succiniciproducens</name>
    <dbReference type="NCBI Taxonomy" id="2949635"/>
    <lineage>
        <taxon>Bacteria</taxon>
        <taxon>Pseudomonadati</taxon>
        <taxon>Bacteroidota</taxon>
        <taxon>Bacteroidia</taxon>
        <taxon>Marinilabiliales</taxon>
        <taxon>Marinilabiliaceae</taxon>
        <taxon>Xiashengella</taxon>
    </lineage>
</organism>
<dbReference type="SUPFAM" id="SSF51126">
    <property type="entry name" value="Pectin lyase-like"/>
    <property type="match status" value="1"/>
</dbReference>
<accession>A0A9J6ZRN6</accession>
<gene>
    <name evidence="1" type="ORF">M9189_00800</name>
</gene>
<dbReference type="PANTHER" id="PTHR41339:SF1">
    <property type="entry name" value="SECRETED PROTEIN"/>
    <property type="match status" value="1"/>
</dbReference>
<reference evidence="1" key="1">
    <citation type="submission" date="2022-05" db="EMBL/GenBank/DDBJ databases">
        <authorList>
            <person name="Sun X."/>
        </authorList>
    </citation>
    <scope>NUCLEOTIDE SEQUENCE</scope>
    <source>
        <strain evidence="1">Ai-910</strain>
    </source>
</reference>
<dbReference type="AlphaFoldDB" id="A0A9J6ZRN6"/>
<dbReference type="Proteomes" id="UP001056426">
    <property type="component" value="Chromosome"/>
</dbReference>
<dbReference type="InterPro" id="IPR011050">
    <property type="entry name" value="Pectin_lyase_fold/virulence"/>
</dbReference>
<protein>
    <submittedName>
        <fullName evidence="1">Uncharacterized protein</fullName>
    </submittedName>
</protein>
<sequence>MKKSVFRKFAFTALIAGFAMVSCDKNDDGNDLNVRDNELAGSVSDYLELDPELEYYLTGPLIVEEGGVLDIPAGTVIKARQGFSKYILVLQGGKIYARGTADAPVRMIADIEDAGQGYWGGLIINGGAPLAGTDEVGSTEVNSSYTYGGNDAGESSGELTYLVLGNTGARSSADVEHNGLTLNGVGSGTVIENIYIYDSADDGIEFFGGSVNVTNLLVVNSDDDMFDFTQGYSGTLKNAYGIWESGFSSSESDPRGIEADGNLDGNFPTHVNQSDFRIENITFDLRLDHASGDPARQMQDLIKVRRGAKAVIVNALVKGSGAVGDLIDLTDGKGNGDLGSQISLTNMLDNAIDGSEIKPADAEAIVIESGNIGCDSKLFSWTGYEF</sequence>
<evidence type="ECO:0000313" key="2">
    <source>
        <dbReference type="Proteomes" id="UP001056426"/>
    </source>
</evidence>
<dbReference type="PANTHER" id="PTHR41339">
    <property type="entry name" value="LIPL48"/>
    <property type="match status" value="1"/>
</dbReference>
<name>A0A9J6ZRN6_9BACT</name>
<proteinExistence type="predicted"/>
<dbReference type="RefSeq" id="WP_250724008.1">
    <property type="nucleotide sequence ID" value="NZ_CP098400.1"/>
</dbReference>
<keyword evidence="2" id="KW-1185">Reference proteome</keyword>
<dbReference type="KEGG" id="alkq:M9189_00800"/>